<dbReference type="Proteomes" id="UP000325113">
    <property type="component" value="Unassembled WGS sequence"/>
</dbReference>
<protein>
    <submittedName>
        <fullName evidence="2">Uncharacterized protein</fullName>
    </submittedName>
</protein>
<dbReference type="EMBL" id="VLTO01000045">
    <property type="protein sequence ID" value="KAA0172667.1"/>
    <property type="molecule type" value="Genomic_DNA"/>
</dbReference>
<gene>
    <name evidence="5" type="ORF">FNF27_05891</name>
    <name evidence="4" type="ORF">FNF28_05714</name>
    <name evidence="2" type="ORF">FNF29_02570</name>
    <name evidence="3" type="ORF">FNF31_04785</name>
</gene>
<evidence type="ECO:0000313" key="4">
    <source>
        <dbReference type="EMBL" id="KAA0159751.1"/>
    </source>
</evidence>
<name>A0A5A8CQ77_CAFRO</name>
<feature type="transmembrane region" description="Helical" evidence="1">
    <location>
        <begin position="226"/>
        <end position="259"/>
    </location>
</feature>
<dbReference type="Proteomes" id="UP000322899">
    <property type="component" value="Unassembled WGS sequence"/>
</dbReference>
<dbReference type="Proteomes" id="UP000323011">
    <property type="component" value="Unassembled WGS sequence"/>
</dbReference>
<dbReference type="AlphaFoldDB" id="A0A5A8CQ77"/>
<reference evidence="6 7" key="1">
    <citation type="submission" date="2019-07" db="EMBL/GenBank/DDBJ databases">
        <title>Genomes of Cafeteria roenbergensis.</title>
        <authorList>
            <person name="Fischer M.G."/>
            <person name="Hackl T."/>
            <person name="Roman M."/>
        </authorList>
    </citation>
    <scope>NUCLEOTIDE SEQUENCE [LARGE SCALE GENOMIC DNA]</scope>
    <source>
        <strain evidence="2 7">BVI</strain>
        <strain evidence="3 9">Cflag</strain>
        <strain evidence="5 6">E4-10P</strain>
        <strain evidence="4 8">RCC970-E3</strain>
    </source>
</reference>
<accession>A0A5A8CQ77</accession>
<evidence type="ECO:0000313" key="8">
    <source>
        <dbReference type="Proteomes" id="UP000324907"/>
    </source>
</evidence>
<evidence type="ECO:0000313" key="5">
    <source>
        <dbReference type="EMBL" id="KAA0172667.1"/>
    </source>
</evidence>
<evidence type="ECO:0000313" key="2">
    <source>
        <dbReference type="EMBL" id="KAA0154350.1"/>
    </source>
</evidence>
<feature type="transmembrane region" description="Helical" evidence="1">
    <location>
        <begin position="49"/>
        <end position="69"/>
    </location>
</feature>
<keyword evidence="1" id="KW-0812">Transmembrane</keyword>
<dbReference type="EMBL" id="VLTN01000012">
    <property type="protein sequence ID" value="KAA0154350.1"/>
    <property type="molecule type" value="Genomic_DNA"/>
</dbReference>
<sequence length="277" mass="29226">MDDYVDEGAPRSDDFAPAAEEEPSRLRDVIAWVRATEVYRICSLQKPAAVAPVHAVVALLVLLTQLFGYTVPGSALVMLVLLALANAAKVVVNAAGLLEGTLPLSTPLDIDNATIDRAFESAKLQVVKHLGTLRKVLRMDDIVLSVRTVAVILVAASADWVLCVPVLAFFWIVATGLCVADTQARDMVDKLCAEAAEPAIAKGVEALREPLAKARETVLSTPPTALAGGVAMLMAIGWFANGFLGISWAVWVLAVAITAEGAVEGLMARAVGHAHDE</sequence>
<keyword evidence="7" id="KW-1185">Reference proteome</keyword>
<feature type="transmembrane region" description="Helical" evidence="1">
    <location>
        <begin position="144"/>
        <end position="172"/>
    </location>
</feature>
<keyword evidence="1" id="KW-1133">Transmembrane helix</keyword>
<evidence type="ECO:0000256" key="1">
    <source>
        <dbReference type="SAM" id="Phobius"/>
    </source>
</evidence>
<evidence type="ECO:0000313" key="3">
    <source>
        <dbReference type="EMBL" id="KAA0159546.1"/>
    </source>
</evidence>
<dbReference type="Proteomes" id="UP000324907">
    <property type="component" value="Unassembled WGS sequence"/>
</dbReference>
<organism evidence="2 7">
    <name type="scientific">Cafeteria roenbergensis</name>
    <name type="common">Marine flagellate</name>
    <dbReference type="NCBI Taxonomy" id="33653"/>
    <lineage>
        <taxon>Eukaryota</taxon>
        <taxon>Sar</taxon>
        <taxon>Stramenopiles</taxon>
        <taxon>Bigyra</taxon>
        <taxon>Opalozoa</taxon>
        <taxon>Bicosoecida</taxon>
        <taxon>Cafeteriaceae</taxon>
        <taxon>Cafeteria</taxon>
    </lineage>
</organism>
<keyword evidence="1" id="KW-0472">Membrane</keyword>
<dbReference type="EMBL" id="VLTM01000052">
    <property type="protein sequence ID" value="KAA0159546.1"/>
    <property type="molecule type" value="Genomic_DNA"/>
</dbReference>
<comment type="caution">
    <text evidence="2">The sequence shown here is derived from an EMBL/GenBank/DDBJ whole genome shotgun (WGS) entry which is preliminary data.</text>
</comment>
<dbReference type="EMBL" id="VLTL01000122">
    <property type="protein sequence ID" value="KAA0159751.1"/>
    <property type="molecule type" value="Genomic_DNA"/>
</dbReference>
<evidence type="ECO:0000313" key="9">
    <source>
        <dbReference type="Proteomes" id="UP000325113"/>
    </source>
</evidence>
<feature type="transmembrane region" description="Helical" evidence="1">
    <location>
        <begin position="75"/>
        <end position="98"/>
    </location>
</feature>
<evidence type="ECO:0000313" key="7">
    <source>
        <dbReference type="Proteomes" id="UP000323011"/>
    </source>
</evidence>
<proteinExistence type="predicted"/>
<evidence type="ECO:0000313" key="6">
    <source>
        <dbReference type="Proteomes" id="UP000322899"/>
    </source>
</evidence>